<evidence type="ECO:0000256" key="5">
    <source>
        <dbReference type="ARBA" id="ARBA00022692"/>
    </source>
</evidence>
<evidence type="ECO:0000256" key="9">
    <source>
        <dbReference type="SAM" id="Phobius"/>
    </source>
</evidence>
<dbReference type="NCBIfam" id="TIGR00879">
    <property type="entry name" value="SP"/>
    <property type="match status" value="2"/>
</dbReference>
<feature type="transmembrane region" description="Helical" evidence="9">
    <location>
        <begin position="867"/>
        <end position="888"/>
    </location>
</feature>
<evidence type="ECO:0000256" key="6">
    <source>
        <dbReference type="ARBA" id="ARBA00022847"/>
    </source>
</evidence>
<comment type="similarity">
    <text evidence="2">Belongs to the major facilitator superfamily. Sugar transporter (TC 2.A.1.1) family.</text>
</comment>
<dbReference type="FunFam" id="1.20.1250.20:FF:000025">
    <property type="entry name" value="probable polyol transporter 4"/>
    <property type="match status" value="2"/>
</dbReference>
<feature type="transmembrane region" description="Helical" evidence="9">
    <location>
        <begin position="994"/>
        <end position="1019"/>
    </location>
</feature>
<keyword evidence="8 9" id="KW-0472">Membrane</keyword>
<keyword evidence="3" id="KW-0813">Transport</keyword>
<dbReference type="AlphaFoldDB" id="A0ABD0U4Q6"/>
<feature type="transmembrane region" description="Helical" evidence="9">
    <location>
        <begin position="930"/>
        <end position="956"/>
    </location>
</feature>
<dbReference type="PROSITE" id="PS00217">
    <property type="entry name" value="SUGAR_TRANSPORT_2"/>
    <property type="match status" value="2"/>
</dbReference>
<feature type="transmembrane region" description="Helical" evidence="9">
    <location>
        <begin position="132"/>
        <end position="155"/>
    </location>
</feature>
<feature type="transmembrane region" description="Helical" evidence="9">
    <location>
        <begin position="192"/>
        <end position="214"/>
    </location>
</feature>
<evidence type="ECO:0000256" key="1">
    <source>
        <dbReference type="ARBA" id="ARBA00004141"/>
    </source>
</evidence>
<evidence type="ECO:0000256" key="7">
    <source>
        <dbReference type="ARBA" id="ARBA00022989"/>
    </source>
</evidence>
<feature type="transmembrane region" description="Helical" evidence="9">
    <location>
        <begin position="104"/>
        <end position="126"/>
    </location>
</feature>
<dbReference type="InterPro" id="IPR020846">
    <property type="entry name" value="MFS_dom"/>
</dbReference>
<feature type="transmembrane region" description="Helical" evidence="9">
    <location>
        <begin position="620"/>
        <end position="639"/>
    </location>
</feature>
<dbReference type="InterPro" id="IPR005829">
    <property type="entry name" value="Sugar_transporter_CS"/>
</dbReference>
<dbReference type="InterPro" id="IPR005828">
    <property type="entry name" value="MFS_sugar_transport-like"/>
</dbReference>
<evidence type="ECO:0000256" key="3">
    <source>
        <dbReference type="ARBA" id="ARBA00022448"/>
    </source>
</evidence>
<evidence type="ECO:0000256" key="4">
    <source>
        <dbReference type="ARBA" id="ARBA00022597"/>
    </source>
</evidence>
<feature type="transmembrane region" description="Helical" evidence="9">
    <location>
        <begin position="33"/>
        <end position="53"/>
    </location>
</feature>
<feature type="domain" description="Major facilitator superfamily (MFS) profile" evidence="10">
    <location>
        <begin position="37"/>
        <end position="476"/>
    </location>
</feature>
<feature type="transmembrane region" description="Helical" evidence="9">
    <location>
        <begin position="73"/>
        <end position="92"/>
    </location>
</feature>
<dbReference type="PROSITE" id="PS50850">
    <property type="entry name" value="MFS"/>
    <property type="match status" value="2"/>
</dbReference>
<feature type="transmembrane region" description="Helical" evidence="9">
    <location>
        <begin position="739"/>
        <end position="761"/>
    </location>
</feature>
<feature type="transmembrane region" description="Helical" evidence="9">
    <location>
        <begin position="651"/>
        <end position="673"/>
    </location>
</feature>
<feature type="transmembrane region" description="Helical" evidence="9">
    <location>
        <begin position="383"/>
        <end position="409"/>
    </location>
</feature>
<keyword evidence="6" id="KW-0769">Symport</keyword>
<dbReference type="InterPro" id="IPR045262">
    <property type="entry name" value="STP/PLT_plant"/>
</dbReference>
<dbReference type="SUPFAM" id="SSF103473">
    <property type="entry name" value="MFS general substrate transporter"/>
    <property type="match status" value="2"/>
</dbReference>
<protein>
    <recommendedName>
        <fullName evidence="10">Major facilitator superfamily (MFS) profile domain-containing protein</fullName>
    </recommendedName>
</protein>
<evidence type="ECO:0000256" key="2">
    <source>
        <dbReference type="ARBA" id="ARBA00010992"/>
    </source>
</evidence>
<evidence type="ECO:0000259" key="10">
    <source>
        <dbReference type="PROSITE" id="PS50850"/>
    </source>
</evidence>
<dbReference type="EMBL" id="JANQDX010000018">
    <property type="protein sequence ID" value="KAL0907070.1"/>
    <property type="molecule type" value="Genomic_DNA"/>
</dbReference>
<dbReference type="GO" id="GO:0015293">
    <property type="term" value="F:symporter activity"/>
    <property type="evidence" value="ECO:0007669"/>
    <property type="project" value="UniProtKB-KW"/>
</dbReference>
<feature type="transmembrane region" description="Helical" evidence="9">
    <location>
        <begin position="679"/>
        <end position="702"/>
    </location>
</feature>
<comment type="subcellular location">
    <subcellularLocation>
        <location evidence="1">Membrane</location>
        <topology evidence="1">Multi-pass membrane protein</topology>
    </subcellularLocation>
</comment>
<feature type="transmembrane region" description="Helical" evidence="9">
    <location>
        <begin position="714"/>
        <end position="733"/>
    </location>
</feature>
<feature type="transmembrane region" description="Helical" evidence="9">
    <location>
        <begin position="353"/>
        <end position="371"/>
    </location>
</feature>
<organism evidence="11 12">
    <name type="scientific">Dendrobium thyrsiflorum</name>
    <name type="common">Pinecone-like raceme dendrobium</name>
    <name type="synonym">Orchid</name>
    <dbReference type="NCBI Taxonomy" id="117978"/>
    <lineage>
        <taxon>Eukaryota</taxon>
        <taxon>Viridiplantae</taxon>
        <taxon>Streptophyta</taxon>
        <taxon>Embryophyta</taxon>
        <taxon>Tracheophyta</taxon>
        <taxon>Spermatophyta</taxon>
        <taxon>Magnoliopsida</taxon>
        <taxon>Liliopsida</taxon>
        <taxon>Asparagales</taxon>
        <taxon>Orchidaceae</taxon>
        <taxon>Epidendroideae</taxon>
        <taxon>Malaxideae</taxon>
        <taxon>Dendrobiinae</taxon>
        <taxon>Dendrobium</taxon>
    </lineage>
</organism>
<keyword evidence="5 9" id="KW-0812">Transmembrane</keyword>
<comment type="caution">
    <text evidence="11">The sequence shown here is derived from an EMBL/GenBank/DDBJ whole genome shotgun (WGS) entry which is preliminary data.</text>
</comment>
<dbReference type="InterPro" id="IPR036259">
    <property type="entry name" value="MFS_trans_sf"/>
</dbReference>
<proteinExistence type="inferred from homology"/>
<dbReference type="GO" id="GO:0016020">
    <property type="term" value="C:membrane"/>
    <property type="evidence" value="ECO:0007669"/>
    <property type="project" value="UniProtKB-SubCell"/>
</dbReference>
<feature type="transmembrane region" description="Helical" evidence="9">
    <location>
        <begin position="447"/>
        <end position="472"/>
    </location>
</feature>
<evidence type="ECO:0000313" key="12">
    <source>
        <dbReference type="Proteomes" id="UP001552299"/>
    </source>
</evidence>
<evidence type="ECO:0000256" key="8">
    <source>
        <dbReference type="ARBA" id="ARBA00023136"/>
    </source>
</evidence>
<keyword evidence="12" id="KW-1185">Reference proteome</keyword>
<dbReference type="Proteomes" id="UP001552299">
    <property type="component" value="Unassembled WGS sequence"/>
</dbReference>
<dbReference type="PANTHER" id="PTHR23500">
    <property type="entry name" value="SOLUTE CARRIER FAMILY 2, FACILITATED GLUCOSE TRANSPORTER"/>
    <property type="match status" value="1"/>
</dbReference>
<gene>
    <name evidence="11" type="ORF">M5K25_025612</name>
</gene>
<feature type="transmembrane region" description="Helical" evidence="9">
    <location>
        <begin position="900"/>
        <end position="918"/>
    </location>
</feature>
<dbReference type="PRINTS" id="PR00171">
    <property type="entry name" value="SUGRTRNSPORT"/>
</dbReference>
<evidence type="ECO:0000313" key="11">
    <source>
        <dbReference type="EMBL" id="KAL0907070.1"/>
    </source>
</evidence>
<dbReference type="Pfam" id="PF00083">
    <property type="entry name" value="Sugar_tr"/>
    <property type="match status" value="2"/>
</dbReference>
<feature type="transmembrane region" description="Helical" evidence="9">
    <location>
        <begin position="167"/>
        <end position="186"/>
    </location>
</feature>
<feature type="transmembrane region" description="Helical" evidence="9">
    <location>
        <begin position="580"/>
        <end position="600"/>
    </location>
</feature>
<dbReference type="PROSITE" id="PS00216">
    <property type="entry name" value="SUGAR_TRANSPORT_1"/>
    <property type="match status" value="2"/>
</dbReference>
<dbReference type="PANTHER" id="PTHR23500:SF519">
    <property type="entry name" value="POLYOL TRANSPORTER 5-LIKE"/>
    <property type="match status" value="1"/>
</dbReference>
<accession>A0ABD0U4Q6</accession>
<dbReference type="InterPro" id="IPR003663">
    <property type="entry name" value="Sugar/inositol_transpt"/>
</dbReference>
<keyword evidence="7 9" id="KW-1133">Transmembrane helix</keyword>
<feature type="transmembrane region" description="Helical" evidence="9">
    <location>
        <begin position="320"/>
        <end position="341"/>
    </location>
</feature>
<reference evidence="11 12" key="1">
    <citation type="journal article" date="2024" name="Plant Biotechnol. J.">
        <title>Dendrobium thyrsiflorum genome and its molecular insights into genes involved in important horticultural traits.</title>
        <authorList>
            <person name="Chen B."/>
            <person name="Wang J.Y."/>
            <person name="Zheng P.J."/>
            <person name="Li K.L."/>
            <person name="Liang Y.M."/>
            <person name="Chen X.F."/>
            <person name="Zhang C."/>
            <person name="Zhao X."/>
            <person name="He X."/>
            <person name="Zhang G.Q."/>
            <person name="Liu Z.J."/>
            <person name="Xu Q."/>
        </authorList>
    </citation>
    <scope>NUCLEOTIDE SEQUENCE [LARGE SCALE GENOMIC DNA]</scope>
    <source>
        <strain evidence="11">GZMU011</strain>
    </source>
</reference>
<dbReference type="Gene3D" id="1.20.1250.20">
    <property type="entry name" value="MFS general substrate transporter like domains"/>
    <property type="match status" value="2"/>
</dbReference>
<name>A0ABD0U4Q6_DENTH</name>
<sequence>MCLLDSRKMMLETSSGDSPAIIEASKKPAKNSYALVCCLLSSMTSIVLGYDLAVMTGASMFIQDDLKISDTELEILAGIISFYSVIGSLAAGRTSDWLGRRYTMVLAATIFFAGSILMGFATNYAFLMCGRFVSGIGVGYALMIAPVYTAEVAPASARGFLASFPEIFINIGVLFGFISNFVLAGLPEHISWRVMFLIGAVPSILIFAGVLILMPESPRWLVMQGRLDEAAAVLAKTSYSPEEAALRFEEIKSAAADEERGHGEGVWRELLVRPTPVVRRIVIAAVGIQFFQQASGMDTVGLYSPRIFEKAGITSRKKKLGANVAMGFIKTLFILVATFFLDRVGRRPLLLTSAGGMILSFLALASALLAIDRQREVEKSKAALGVCIAAVLSLMASFSIGLGPITWVYSSEIFPLRLRAQGVSLGAGTNRVISGVLTMSFISLYKAISISGVFFLDAGIAVVGWFFFYFFLPETKGRSLEEMEKDSISAVHQNHSTFALDLPPIYESCHPQKIINRLSFLLRMDPSKKKKRREEGKKLKQRTEQTHMCLMDSQKMMLETSSGDRPAIIEAPKKPAKNSYALVCSLLASMTSVVLGYDLAVMTGASMFIQDDLKISDTELEILAGIISFYSVIGSLAAGRTSDWLGRRYTMVLAATIFFAGSILMGFATNYAFLMCGRFVAGIGVGFALMIAPVYTAEVAPASARGFLASFPEIFINIGVLFGFISNFVFAGLPEHISWRVMFLIGAVPPILIFAGVLILMPESPRWLVMQGRLDEAAAVLAKTSDSPEEAALRFEEIKSAAADEEPGHGKGVWRELLLRPTPVVRRIVIAAVGIHFFQQASGMDTVGLYSPRIFEKAGITSRNKKLGASVAMGFIKTIFILVATFFLDRVGRRPLLLTSAGGVILSFLALASALLVIDRQAEVEKSKAALGVSIAAVISLMATYSIGLGPITWVYSSEIFPLRLRAQGVSLGAGTNRVISGVLTMSFISLYKAISISGVFFLDAVIAVIGWFFFYFFLPETKGRSLEEMEKLFKKKEKQVGKVEAFVENVTPIILKTGQET</sequence>
<feature type="domain" description="Major facilitator superfamily (MFS) profile" evidence="10">
    <location>
        <begin position="584"/>
        <end position="1023"/>
    </location>
</feature>
<keyword evidence="4" id="KW-0762">Sugar transport</keyword>